<gene>
    <name evidence="1" type="ORF">H4075_03430</name>
</gene>
<organism evidence="1 2">
    <name type="scientific">Lacibacter sediminis</name>
    <dbReference type="NCBI Taxonomy" id="2760713"/>
    <lineage>
        <taxon>Bacteria</taxon>
        <taxon>Pseudomonadati</taxon>
        <taxon>Bacteroidota</taxon>
        <taxon>Chitinophagia</taxon>
        <taxon>Chitinophagales</taxon>
        <taxon>Chitinophagaceae</taxon>
        <taxon>Lacibacter</taxon>
    </lineage>
</organism>
<dbReference type="EMBL" id="CP060007">
    <property type="protein sequence ID" value="QNA45267.1"/>
    <property type="molecule type" value="Genomic_DNA"/>
</dbReference>
<dbReference type="PROSITE" id="PS51257">
    <property type="entry name" value="PROKAR_LIPOPROTEIN"/>
    <property type="match status" value="1"/>
</dbReference>
<dbReference type="Proteomes" id="UP000515344">
    <property type="component" value="Chromosome"/>
</dbReference>
<keyword evidence="2" id="KW-1185">Reference proteome</keyword>
<dbReference type="KEGG" id="lacs:H4075_03430"/>
<accession>A0A7G5XIG4</accession>
<name>A0A7G5XIG4_9BACT</name>
<dbReference type="Gene3D" id="2.180.10.10">
    <property type="entry name" value="RHS repeat-associated core"/>
    <property type="match status" value="1"/>
</dbReference>
<dbReference type="AlphaFoldDB" id="A0A7G5XIG4"/>
<dbReference type="RefSeq" id="WP_182804169.1">
    <property type="nucleotide sequence ID" value="NZ_CP060007.1"/>
</dbReference>
<evidence type="ECO:0008006" key="3">
    <source>
        <dbReference type="Google" id="ProtNLM"/>
    </source>
</evidence>
<proteinExistence type="predicted"/>
<reference evidence="2" key="1">
    <citation type="submission" date="2020-08" db="EMBL/GenBank/DDBJ databases">
        <title>Lacibacter sp. S13-6-6 genome sequencing.</title>
        <authorList>
            <person name="Jin L."/>
        </authorList>
    </citation>
    <scope>NUCLEOTIDE SEQUENCE [LARGE SCALE GENOMIC DNA]</scope>
    <source>
        <strain evidence="2">S13-6-6</strain>
    </source>
</reference>
<dbReference type="CDD" id="cd12871">
    <property type="entry name" value="Bacuni_01323_like"/>
    <property type="match status" value="1"/>
</dbReference>
<evidence type="ECO:0000313" key="2">
    <source>
        <dbReference type="Proteomes" id="UP000515344"/>
    </source>
</evidence>
<protein>
    <recommendedName>
        <fullName evidence="3">DUF4595 domain-containing protein</fullName>
    </recommendedName>
</protein>
<sequence>MKKIFFIVAIVAFASSCKKDKTAPEAAVLFNKNLVSMTSPGQGEWNMFYTNNHRLLSFSAGTRTINYKPGVPFSAKKTEAGLANVEYKNSVQDANGRVIKLDYYNGAVLSGKYEFTYDEQGYLVKAVKTAANPYKVAAYVYAYNGGNLVSITASNNGVVEGSFVFDYYPDLINPLHIDLFEFKSIDIVTDDHFGRQSKNLVKQVKLLSKDGQTFFSTDLSYTLDEAGYLKTITATAVGQAPTVYSCNFQ</sequence>
<evidence type="ECO:0000313" key="1">
    <source>
        <dbReference type="EMBL" id="QNA45267.1"/>
    </source>
</evidence>